<dbReference type="PANTHER" id="PTHR12714">
    <property type="entry name" value="PROTEIN-S ISOPRENYLCYSTEINE O-METHYLTRANSFERASE"/>
    <property type="match status" value="1"/>
</dbReference>
<reference evidence="7" key="1">
    <citation type="submission" date="2017-08" db="EMBL/GenBank/DDBJ databases">
        <title>A dynamic microbial community with high functional redundancy inhabits the cold, oxic subseafloor aquifer.</title>
        <authorList>
            <person name="Tully B.J."/>
            <person name="Wheat C.G."/>
            <person name="Glazer B.T."/>
            <person name="Huber J.A."/>
        </authorList>
    </citation>
    <scope>NUCLEOTIDE SEQUENCE [LARGE SCALE GENOMIC DNA]</scope>
</reference>
<dbReference type="GO" id="GO:0012505">
    <property type="term" value="C:endomembrane system"/>
    <property type="evidence" value="ECO:0007669"/>
    <property type="project" value="UniProtKB-SubCell"/>
</dbReference>
<dbReference type="Gene3D" id="1.20.120.1630">
    <property type="match status" value="1"/>
</dbReference>
<dbReference type="Pfam" id="PF04191">
    <property type="entry name" value="PEMT"/>
    <property type="match status" value="1"/>
</dbReference>
<evidence type="ECO:0000256" key="1">
    <source>
        <dbReference type="ARBA" id="ARBA00004127"/>
    </source>
</evidence>
<proteinExistence type="predicted"/>
<evidence type="ECO:0000256" key="5">
    <source>
        <dbReference type="SAM" id="Phobius"/>
    </source>
</evidence>
<name>A0A2A5AVU4_9GAMM</name>
<gene>
    <name evidence="6" type="ORF">COA96_11835</name>
</gene>
<keyword evidence="4 5" id="KW-0472">Membrane</keyword>
<dbReference type="InterPro" id="IPR007318">
    <property type="entry name" value="Phopholipid_MeTrfase"/>
</dbReference>
<evidence type="ECO:0000256" key="3">
    <source>
        <dbReference type="ARBA" id="ARBA00022989"/>
    </source>
</evidence>
<feature type="transmembrane region" description="Helical" evidence="5">
    <location>
        <begin position="129"/>
        <end position="148"/>
    </location>
</feature>
<evidence type="ECO:0000256" key="2">
    <source>
        <dbReference type="ARBA" id="ARBA00022692"/>
    </source>
</evidence>
<keyword evidence="2 5" id="KW-0812">Transmembrane</keyword>
<organism evidence="6 7">
    <name type="scientific">SAR86 cluster bacterium</name>
    <dbReference type="NCBI Taxonomy" id="2030880"/>
    <lineage>
        <taxon>Bacteria</taxon>
        <taxon>Pseudomonadati</taxon>
        <taxon>Pseudomonadota</taxon>
        <taxon>Gammaproteobacteria</taxon>
        <taxon>SAR86 cluster</taxon>
    </lineage>
</organism>
<feature type="transmembrane region" description="Helical" evidence="5">
    <location>
        <begin position="34"/>
        <end position="56"/>
    </location>
</feature>
<sequence>MTNDDSNEPTLEQADSAKEVSDKKGAAVKFPPPLIFVILIFLGVGLGYILPVGLGVPESFKILGISITLFGVAVAILVNGSFKRKGTAIEPWKPTTAIITTGFYAWSRNPIYLGFCLFNIGIGIASNNFWIFISFIPGALLVYLVAIAREEAYLEDKFGDEYTAYKNKVRRWI</sequence>
<evidence type="ECO:0000256" key="4">
    <source>
        <dbReference type="ARBA" id="ARBA00023136"/>
    </source>
</evidence>
<protein>
    <recommendedName>
        <fullName evidence="8">Isoprenylcysteine carboxylmethyltransferase family protein</fullName>
    </recommendedName>
</protein>
<evidence type="ECO:0000313" key="6">
    <source>
        <dbReference type="EMBL" id="PCJ23434.1"/>
    </source>
</evidence>
<comment type="subcellular location">
    <subcellularLocation>
        <location evidence="1">Endomembrane system</location>
        <topology evidence="1">Multi-pass membrane protein</topology>
    </subcellularLocation>
</comment>
<dbReference type="EMBL" id="NVVJ01000039">
    <property type="protein sequence ID" value="PCJ23434.1"/>
    <property type="molecule type" value="Genomic_DNA"/>
</dbReference>
<dbReference type="Proteomes" id="UP000218327">
    <property type="component" value="Unassembled WGS sequence"/>
</dbReference>
<comment type="caution">
    <text evidence="6">The sequence shown here is derived from an EMBL/GenBank/DDBJ whole genome shotgun (WGS) entry which is preliminary data.</text>
</comment>
<dbReference type="GO" id="GO:0016740">
    <property type="term" value="F:transferase activity"/>
    <property type="evidence" value="ECO:0007669"/>
    <property type="project" value="UniProtKB-ARBA"/>
</dbReference>
<dbReference type="PANTHER" id="PTHR12714:SF9">
    <property type="entry name" value="PROTEIN-S-ISOPRENYLCYSTEINE O-METHYLTRANSFERASE"/>
    <property type="match status" value="1"/>
</dbReference>
<feature type="transmembrane region" description="Helical" evidence="5">
    <location>
        <begin position="62"/>
        <end position="82"/>
    </location>
</feature>
<feature type="transmembrane region" description="Helical" evidence="5">
    <location>
        <begin position="103"/>
        <end position="123"/>
    </location>
</feature>
<dbReference type="AlphaFoldDB" id="A0A2A5AVU4"/>
<evidence type="ECO:0000313" key="7">
    <source>
        <dbReference type="Proteomes" id="UP000218327"/>
    </source>
</evidence>
<evidence type="ECO:0008006" key="8">
    <source>
        <dbReference type="Google" id="ProtNLM"/>
    </source>
</evidence>
<keyword evidence="3 5" id="KW-1133">Transmembrane helix</keyword>
<accession>A0A2A5AVU4</accession>